<feature type="non-terminal residue" evidence="2">
    <location>
        <position position="1"/>
    </location>
</feature>
<sequence length="73" mass="8234">QGQEYGRANGGDSSEDEEEEQRRLWAEEEEMEMERESEGEGENLLALKSIVNVNNVPLIDFDHGVDLNKSPAI</sequence>
<feature type="region of interest" description="Disordered" evidence="1">
    <location>
        <begin position="1"/>
        <end position="23"/>
    </location>
</feature>
<proteinExistence type="predicted"/>
<organism evidence="2 3">
    <name type="scientific">Trifolium medium</name>
    <dbReference type="NCBI Taxonomy" id="97028"/>
    <lineage>
        <taxon>Eukaryota</taxon>
        <taxon>Viridiplantae</taxon>
        <taxon>Streptophyta</taxon>
        <taxon>Embryophyta</taxon>
        <taxon>Tracheophyta</taxon>
        <taxon>Spermatophyta</taxon>
        <taxon>Magnoliopsida</taxon>
        <taxon>eudicotyledons</taxon>
        <taxon>Gunneridae</taxon>
        <taxon>Pentapetalae</taxon>
        <taxon>rosids</taxon>
        <taxon>fabids</taxon>
        <taxon>Fabales</taxon>
        <taxon>Fabaceae</taxon>
        <taxon>Papilionoideae</taxon>
        <taxon>50 kb inversion clade</taxon>
        <taxon>NPAAA clade</taxon>
        <taxon>Hologalegina</taxon>
        <taxon>IRL clade</taxon>
        <taxon>Trifolieae</taxon>
        <taxon>Trifolium</taxon>
    </lineage>
</organism>
<dbReference type="AlphaFoldDB" id="A0A392U2D8"/>
<evidence type="ECO:0000313" key="3">
    <source>
        <dbReference type="Proteomes" id="UP000265520"/>
    </source>
</evidence>
<protein>
    <submittedName>
        <fullName evidence="2">Uncharacterized protein</fullName>
    </submittedName>
</protein>
<dbReference type="EMBL" id="LXQA010719929">
    <property type="protein sequence ID" value="MCI67582.1"/>
    <property type="molecule type" value="Genomic_DNA"/>
</dbReference>
<name>A0A392U2D8_9FABA</name>
<accession>A0A392U2D8</accession>
<feature type="non-terminal residue" evidence="2">
    <location>
        <position position="73"/>
    </location>
</feature>
<evidence type="ECO:0000313" key="2">
    <source>
        <dbReference type="EMBL" id="MCI67582.1"/>
    </source>
</evidence>
<reference evidence="2 3" key="1">
    <citation type="journal article" date="2018" name="Front. Plant Sci.">
        <title>Red Clover (Trifolium pratense) and Zigzag Clover (T. medium) - A Picture of Genomic Similarities and Differences.</title>
        <authorList>
            <person name="Dluhosova J."/>
            <person name="Istvanek J."/>
            <person name="Nedelnik J."/>
            <person name="Repkova J."/>
        </authorList>
    </citation>
    <scope>NUCLEOTIDE SEQUENCE [LARGE SCALE GENOMIC DNA]</scope>
    <source>
        <strain evidence="3">cv. 10/8</strain>
        <tissue evidence="2">Leaf</tissue>
    </source>
</reference>
<dbReference type="Proteomes" id="UP000265520">
    <property type="component" value="Unassembled WGS sequence"/>
</dbReference>
<evidence type="ECO:0000256" key="1">
    <source>
        <dbReference type="SAM" id="MobiDB-lite"/>
    </source>
</evidence>
<keyword evidence="3" id="KW-1185">Reference proteome</keyword>
<comment type="caution">
    <text evidence="2">The sequence shown here is derived from an EMBL/GenBank/DDBJ whole genome shotgun (WGS) entry which is preliminary data.</text>
</comment>